<feature type="compositionally biased region" description="Low complexity" evidence="12">
    <location>
        <begin position="759"/>
        <end position="768"/>
    </location>
</feature>
<accession>A0A8J9YXQ2</accession>
<feature type="region of interest" description="Disordered" evidence="12">
    <location>
        <begin position="700"/>
        <end position="795"/>
    </location>
</feature>
<evidence type="ECO:0000313" key="14">
    <source>
        <dbReference type="Proteomes" id="UP000838412"/>
    </source>
</evidence>
<dbReference type="Proteomes" id="UP000838412">
    <property type="component" value="Chromosome 13"/>
</dbReference>
<feature type="region of interest" description="Disordered" evidence="12">
    <location>
        <begin position="126"/>
        <end position="155"/>
    </location>
</feature>
<dbReference type="GO" id="GO:0005813">
    <property type="term" value="C:centrosome"/>
    <property type="evidence" value="ECO:0007669"/>
    <property type="project" value="TreeGrafter"/>
</dbReference>
<proteinExistence type="predicted"/>
<evidence type="ECO:0000256" key="5">
    <source>
        <dbReference type="ARBA" id="ARBA00022618"/>
    </source>
</evidence>
<keyword evidence="4" id="KW-0963">Cytoplasm</keyword>
<evidence type="ECO:0000256" key="10">
    <source>
        <dbReference type="ARBA" id="ARBA00030722"/>
    </source>
</evidence>
<dbReference type="InterPro" id="IPR031387">
    <property type="entry name" value="SPICE1"/>
</dbReference>
<dbReference type="GO" id="GO:0051310">
    <property type="term" value="P:metaphase chromosome alignment"/>
    <property type="evidence" value="ECO:0007669"/>
    <property type="project" value="TreeGrafter"/>
</dbReference>
<feature type="compositionally biased region" description="Polar residues" evidence="12">
    <location>
        <begin position="705"/>
        <end position="724"/>
    </location>
</feature>
<evidence type="ECO:0000256" key="9">
    <source>
        <dbReference type="ARBA" id="ARBA00023306"/>
    </source>
</evidence>
<feature type="compositionally biased region" description="Polar residues" evidence="12">
    <location>
        <begin position="492"/>
        <end position="517"/>
    </location>
</feature>
<evidence type="ECO:0000256" key="7">
    <source>
        <dbReference type="ARBA" id="ARBA00023054"/>
    </source>
</evidence>
<feature type="compositionally biased region" description="Low complexity" evidence="12">
    <location>
        <begin position="836"/>
        <end position="861"/>
    </location>
</feature>
<feature type="region of interest" description="Disordered" evidence="12">
    <location>
        <begin position="836"/>
        <end position="890"/>
    </location>
</feature>
<evidence type="ECO:0000256" key="2">
    <source>
        <dbReference type="ARBA" id="ARBA00004186"/>
    </source>
</evidence>
<dbReference type="GO" id="GO:0051301">
    <property type="term" value="P:cell division"/>
    <property type="evidence" value="ECO:0007669"/>
    <property type="project" value="UniProtKB-KW"/>
</dbReference>
<evidence type="ECO:0000256" key="12">
    <source>
        <dbReference type="SAM" id="MobiDB-lite"/>
    </source>
</evidence>
<dbReference type="GO" id="GO:0005819">
    <property type="term" value="C:spindle"/>
    <property type="evidence" value="ECO:0007669"/>
    <property type="project" value="UniProtKB-SubCell"/>
</dbReference>
<feature type="coiled-coil region" evidence="11">
    <location>
        <begin position="800"/>
        <end position="827"/>
    </location>
</feature>
<keyword evidence="7 11" id="KW-0175">Coiled coil</keyword>
<evidence type="ECO:0000256" key="4">
    <source>
        <dbReference type="ARBA" id="ARBA00022490"/>
    </source>
</evidence>
<dbReference type="GO" id="GO:0005814">
    <property type="term" value="C:centriole"/>
    <property type="evidence" value="ECO:0007669"/>
    <property type="project" value="UniProtKB-SubCell"/>
</dbReference>
<organism evidence="13 14">
    <name type="scientific">Branchiostoma lanceolatum</name>
    <name type="common">Common lancelet</name>
    <name type="synonym">Amphioxus lanceolatum</name>
    <dbReference type="NCBI Taxonomy" id="7740"/>
    <lineage>
        <taxon>Eukaryota</taxon>
        <taxon>Metazoa</taxon>
        <taxon>Chordata</taxon>
        <taxon>Cephalochordata</taxon>
        <taxon>Leptocardii</taxon>
        <taxon>Amphioxiformes</taxon>
        <taxon>Branchiostomatidae</taxon>
        <taxon>Branchiostoma</taxon>
    </lineage>
</organism>
<dbReference type="EMBL" id="OV696698">
    <property type="protein sequence ID" value="CAH1243598.1"/>
    <property type="molecule type" value="Genomic_DNA"/>
</dbReference>
<evidence type="ECO:0000256" key="6">
    <source>
        <dbReference type="ARBA" id="ARBA00022776"/>
    </source>
</evidence>
<keyword evidence="14" id="KW-1185">Reference proteome</keyword>
<gene>
    <name evidence="13" type="primary">SPICE1</name>
    <name evidence="13" type="ORF">BLAG_LOCUS6523</name>
</gene>
<feature type="region of interest" description="Disordered" evidence="12">
    <location>
        <begin position="213"/>
        <end position="348"/>
    </location>
</feature>
<keyword evidence="8" id="KW-0206">Cytoskeleton</keyword>
<feature type="region of interest" description="Disordered" evidence="12">
    <location>
        <begin position="492"/>
        <end position="527"/>
    </location>
</feature>
<dbReference type="Pfam" id="PF15678">
    <property type="entry name" value="SPICE"/>
    <property type="match status" value="1"/>
</dbReference>
<comment type="subcellular location">
    <subcellularLocation>
        <location evidence="1">Cytoplasm</location>
        <location evidence="1">Cytoskeleton</location>
        <location evidence="1">Microtubule organizing center</location>
        <location evidence="1">Centrosome</location>
        <location evidence="1">Centriole</location>
    </subcellularLocation>
    <subcellularLocation>
        <location evidence="2">Cytoplasm</location>
        <location evidence="2">Cytoskeleton</location>
        <location evidence="2">Spindle</location>
    </subcellularLocation>
</comment>
<sequence length="974" mass="106565">MSFVRVSRPRQRFNSGSAKGRRKPRPKPSPPPWDDTTSDLSVHKATDDEIQHRHEVHQSKNLDVIRMENQKMLIQRARARPKTPTTVEKRKAALLREVLYDHSQLQDVLSKSDRVMAVVRDLFGDDPKRYTGFPNVTKAPDNPSGRGPVIEPPEQPTQLSMLSQSIMDQSALNDVDAERETGETGGEQTHSQQFESRLDLQRFRRFLELERQQDSTLRQQDSTLRQQDSTLRQQDSTLRQQDSTLRQQDSTLRQQNSTLRQQDSTLSTIPGEQQGQQGAATSTMLQGGPSYQSDTSNPGRTVSRSQTQPTAVNTLTPVRDMDSSSLTNQAINDTGRVNRTRSRTGAADHTDLSSLSLTKLDELKQVMDNLEAEIADYEHQAGMTPPPPPQQHKSPTLRGYTTSLLEAITRLTRHIKESESQLRSEATLRHHLTEEIAEQRALVDVLTADIINTQEQYTVLRGEFDQYRAKSEEQINYLKHTLYAVMKASGNRSMDGSTDMSTHSFVPSDSSDPSTAPKTIPTHLQPLQPAVLLSPPRQRDQRAPQQQASVAQPVPTSLADLHQRVSEVYRTMGKVPSTTTPTSTIVISQPTEVSVVDRSRDSLGTSPLVHSHLYTTDTAVPGVVNGLVPPQPGLNHLYTTDTAVPGVNGVVPPQPGLNHLYTTDTAVPGVVNGVVPPQPGLNHLYTTDTAVPGVVNGVVPPQPGLSSHSYGQQVTEAQGSSNSGRPVPVFRPSPDLPGVVGVRQGRRGSLEEQLSVLSQQHTQAQRRLQQMEKWRKATGTSPQDAVQPSGDPSPEAIHEEQVLQQQIDLLLHKHEEAQARLQGLVQQQQQISLDRQLNSAGSTGTASTSTEFTQLPTSLPSVTPPSSLPQGNPHLPVSPPISPIPFTLGSTAPPQPVVTWGGAGREIRVSMPRVEDLELTATSTPSPHVGNNSVACSSLGSSKQSPIPVHPVGIRPVSKASTEDGWFALSSHVS</sequence>
<evidence type="ECO:0000256" key="8">
    <source>
        <dbReference type="ARBA" id="ARBA00023212"/>
    </source>
</evidence>
<feature type="region of interest" description="Disordered" evidence="12">
    <location>
        <begin position="176"/>
        <end position="196"/>
    </location>
</feature>
<dbReference type="GO" id="GO:0090307">
    <property type="term" value="P:mitotic spindle assembly"/>
    <property type="evidence" value="ECO:0007669"/>
    <property type="project" value="InterPro"/>
</dbReference>
<feature type="compositionally biased region" description="Polar residues" evidence="12">
    <location>
        <begin position="214"/>
        <end position="316"/>
    </location>
</feature>
<evidence type="ECO:0000256" key="11">
    <source>
        <dbReference type="SAM" id="Coils"/>
    </source>
</evidence>
<feature type="region of interest" description="Disordered" evidence="12">
    <location>
        <begin position="1"/>
        <end position="44"/>
    </location>
</feature>
<dbReference type="GO" id="GO:0046599">
    <property type="term" value="P:regulation of centriole replication"/>
    <property type="evidence" value="ECO:0007669"/>
    <property type="project" value="TreeGrafter"/>
</dbReference>
<name>A0A8J9YXQ2_BRALA</name>
<feature type="compositionally biased region" description="Polar residues" evidence="12">
    <location>
        <begin position="323"/>
        <end position="337"/>
    </location>
</feature>
<evidence type="ECO:0000313" key="13">
    <source>
        <dbReference type="EMBL" id="CAH1243598.1"/>
    </source>
</evidence>
<reference evidence="13" key="1">
    <citation type="submission" date="2022-01" db="EMBL/GenBank/DDBJ databases">
        <authorList>
            <person name="Braso-Vives M."/>
        </authorList>
    </citation>
    <scope>NUCLEOTIDE SEQUENCE</scope>
</reference>
<dbReference type="PANTHER" id="PTHR31167:SF3">
    <property type="entry name" value="SPINDLE AND CENTRIOLE-ASSOCIATED PROTEIN 1"/>
    <property type="match status" value="1"/>
</dbReference>
<keyword evidence="6" id="KW-0498">Mitosis</keyword>
<dbReference type="OrthoDB" id="6361178at2759"/>
<keyword evidence="5" id="KW-0132">Cell division</keyword>
<evidence type="ECO:0000256" key="3">
    <source>
        <dbReference type="ARBA" id="ARBA00018313"/>
    </source>
</evidence>
<dbReference type="AlphaFoldDB" id="A0A8J9YXQ2"/>
<keyword evidence="9" id="KW-0131">Cell cycle</keyword>
<evidence type="ECO:0000256" key="1">
    <source>
        <dbReference type="ARBA" id="ARBA00004114"/>
    </source>
</evidence>
<protein>
    <recommendedName>
        <fullName evidence="3">Spindle and centriole-associated protein 1</fullName>
    </recommendedName>
    <alternativeName>
        <fullName evidence="10">Coiled-coil domain-containing protein 52</fullName>
    </alternativeName>
</protein>
<dbReference type="PANTHER" id="PTHR31167">
    <property type="entry name" value="SPINDLE AND CENTRIOLE ASSOCIATED PROTEIN 1 SPICE1"/>
    <property type="match status" value="1"/>
</dbReference>